<keyword evidence="7" id="KW-1185">Reference proteome</keyword>
<dbReference type="InterPro" id="IPR001611">
    <property type="entry name" value="Leu-rich_rpt"/>
</dbReference>
<dbReference type="FunFam" id="3.80.10.10:FF:000345">
    <property type="entry name" value="PH domain and leucine rich repeat protein phosphatase 1"/>
    <property type="match status" value="1"/>
</dbReference>
<dbReference type="PROSITE" id="PS51746">
    <property type="entry name" value="PPM_2"/>
    <property type="match status" value="1"/>
</dbReference>
<dbReference type="Ensembl" id="ENSCSRT00000021989.1">
    <property type="protein sequence ID" value="ENSCSRP00000021059.1"/>
    <property type="gene ID" value="ENSCSRG00000015698.1"/>
</dbReference>
<dbReference type="SMART" id="SM00369">
    <property type="entry name" value="LRR_TYP"/>
    <property type="match status" value="8"/>
</dbReference>
<feature type="compositionally biased region" description="Polar residues" evidence="4">
    <location>
        <begin position="211"/>
        <end position="223"/>
    </location>
</feature>
<feature type="compositionally biased region" description="Low complexity" evidence="4">
    <location>
        <begin position="283"/>
        <end position="296"/>
    </location>
</feature>
<dbReference type="CDD" id="cd17240">
    <property type="entry name" value="RA_PHLPP1"/>
    <property type="match status" value="1"/>
</dbReference>
<protein>
    <submittedName>
        <fullName evidence="6">PH domain and leucine rich repeat protein phosphatase 1</fullName>
    </submittedName>
</protein>
<dbReference type="SUPFAM" id="SSF50729">
    <property type="entry name" value="PH domain-like"/>
    <property type="match status" value="1"/>
</dbReference>
<keyword evidence="2" id="KW-0479">Metal-binding</keyword>
<evidence type="ECO:0000256" key="3">
    <source>
        <dbReference type="ARBA" id="ARBA00022737"/>
    </source>
</evidence>
<dbReference type="PROSITE" id="PS51450">
    <property type="entry name" value="LRR"/>
    <property type="match status" value="3"/>
</dbReference>
<reference evidence="6" key="1">
    <citation type="submission" date="2025-08" db="UniProtKB">
        <authorList>
            <consortium name="Ensembl"/>
        </authorList>
    </citation>
    <scope>IDENTIFICATION</scope>
</reference>
<evidence type="ECO:0000256" key="4">
    <source>
        <dbReference type="SAM" id="MobiDB-lite"/>
    </source>
</evidence>
<dbReference type="InterPro" id="IPR032675">
    <property type="entry name" value="LRR_dom_sf"/>
</dbReference>
<feature type="compositionally biased region" description="Low complexity" evidence="4">
    <location>
        <begin position="1505"/>
        <end position="1518"/>
    </location>
</feature>
<dbReference type="Pfam" id="PF23010">
    <property type="entry name" value="RA_3"/>
    <property type="match status" value="1"/>
</dbReference>
<keyword evidence="3" id="KW-0677">Repeat</keyword>
<dbReference type="SMART" id="SM00332">
    <property type="entry name" value="PP2Cc"/>
    <property type="match status" value="1"/>
</dbReference>
<proteinExistence type="predicted"/>
<dbReference type="InterPro" id="IPR011993">
    <property type="entry name" value="PH-like_dom_sf"/>
</dbReference>
<dbReference type="InterPro" id="IPR003591">
    <property type="entry name" value="Leu-rich_rpt_typical-subtyp"/>
</dbReference>
<dbReference type="Proteomes" id="UP000694403">
    <property type="component" value="Unplaced"/>
</dbReference>
<dbReference type="FunFam" id="3.60.40.10:FF:000003">
    <property type="entry name" value="PH domain and leucine-rich repeat protein phosphatase 1"/>
    <property type="match status" value="1"/>
</dbReference>
<sequence length="1527" mass="167310">VRMVVLKHAGELSNALGEANVPGAGGLSPGERSRAPPGTESSVEQPGGAEAGQLDGKAAGGPRRRRGAAGGFAPHAALVANGTQAAPSRGSSANSLLLRRGRLKRNLSAAAAASSSPAAPASLGTRSLDRKALLLKPPRQLQPLQPPERDWVRRDLQRGCVHVYERHMSYLRPVLCTLESTAAEVAARLLQLGHRGGTLSGAAALGLAGSDTESFSLSPSAESVSDRLDPYSSGGSSSSEELEVDSAAPAGEGTGVGPGRSLHRPGEFPSLHPLPRTARAGEEPPGVGMAAAAPAGSKVSHLGGEAGASSPLPSALYVQFHGETSRRLEAHEKPLQIQNDYLSQLGFRDLWRVQEEGMDSETGCLIRFYAGKPHSTGNSERIQLSGMYNVRKGKMHLPVNRWTRRQVILCGTCLIVSSVKESQIGKMHVLPLIGGKVEEVKKHQHCLAFSSSGPQSQTYYICFDTFTEYLRWLRQASKVASQRISSVDLSCCSLEHLPANLFYSHDLTHLNLKQNFLRLNPSLSTTRGLTTSSILFLLTVCKFNDAWFAGISLNVYLQEGSFHFSPSLQTFLLDGNFLQSLPAELESIHQLNYLSLSFNEFTDIPGVLEKLTAMDRLCMSGNCMETLNLQTLRRMPHIKHVDLRLNVIRRLVADEVDFLHHVTQLDLRDNKLCELDATVFNNIEVLHCERNQLVTLKISGYFLKALYAFSNELVHLDVYPVPNHLTSMDISRNHLESLPEWVCDSRKLEVLDVGHNQLCELPGRLFCSNSLRKLLAGHNRLGRLPERFERTQLEVLDVQHNQLLELPSNLLLKADSLRNLNASANKLETLPPATLSEETNSILQELYLTNNNLTDKCVPLLTGHPHLKILHMAYNRLQSFPASKMAKLEELEEIDISGNKLKAIPTTIMNCRRMHTVIAHSNCIEVFPEVMQLVEIKCVDLSCNELSEITLPENLPPKLQELDLTGNPRLVLDHKTLELLNNIRCFKIDQPSAGDAAGAPAVWSHGYTEASGVKNKLCVAALSANNFCDNREALYGVFDGDRNMEVPYLLQCTMSDILAEELQKTKSEEEYMINTFIVMQRKLGTAGQKLGGSAVLCHIKHDPMDLGGCFTLTSANVGKCQTVLCRNGKPLPLSRSYVMSCEEELKRIKQHKAIITEDGKVNGVTDSTRILGYTFLHPSVVPRPHVQSMTLTPQDEFFILGSKGLWDSLSIEEAVEAVRNVPEPLAAAKKLCTLAQSYGYNDSLSAVVVQLNVTEDSFCCCELNGVPPPSPGIFPQSVNVVIKDRPTDALGMPSSSSGMASEISSEISTSEMSSEVGSTASDEPPQVAMNENSPAYPNEQRCMLHPVCLSNSFQRQLSSATFSSAFSDNGLDSDDEEPIEGVFTNGSQVEVEVDIHCGRAKEKQLLQVPVEASDEGIVISANEDETGLSRKADYSSTGTIGRRRGNGSVAPQERSHNLIEVATDAPLRKTGGYFAAPAQPDPDDQFIIPPELEEEVKEIMKQHQEQQQQQQRQYQMDQLPDYYDTPL</sequence>
<name>A0A8C3T059_CHESE</name>
<dbReference type="Pfam" id="PF13855">
    <property type="entry name" value="LRR_8"/>
    <property type="match status" value="1"/>
</dbReference>
<dbReference type="FunFam" id="3.80.10.10:FF:000278">
    <property type="entry name" value="PH domain and leucine rich repeat protein phosphatase 1"/>
    <property type="match status" value="1"/>
</dbReference>
<dbReference type="CDD" id="cd13322">
    <property type="entry name" value="PH_PHLPP-like"/>
    <property type="match status" value="1"/>
</dbReference>
<dbReference type="SUPFAM" id="SSF52058">
    <property type="entry name" value="L domain-like"/>
    <property type="match status" value="2"/>
</dbReference>
<feature type="region of interest" description="Disordered" evidence="4">
    <location>
        <begin position="17"/>
        <end position="69"/>
    </location>
</feature>
<dbReference type="Gene3D" id="2.30.29.30">
    <property type="entry name" value="Pleckstrin-homology domain (PH domain)/Phosphotyrosine-binding domain (PTB)"/>
    <property type="match status" value="1"/>
</dbReference>
<evidence type="ECO:0000313" key="7">
    <source>
        <dbReference type="Proteomes" id="UP000694403"/>
    </source>
</evidence>
<keyword evidence="1" id="KW-0433">Leucine-rich repeat</keyword>
<dbReference type="Pfam" id="PF00481">
    <property type="entry name" value="PP2C"/>
    <property type="match status" value="1"/>
</dbReference>
<dbReference type="SUPFAM" id="SSF81606">
    <property type="entry name" value="PP2C-like"/>
    <property type="match status" value="1"/>
</dbReference>
<evidence type="ECO:0000256" key="1">
    <source>
        <dbReference type="ARBA" id="ARBA00022614"/>
    </source>
</evidence>
<reference evidence="6" key="2">
    <citation type="submission" date="2025-09" db="UniProtKB">
        <authorList>
            <consortium name="Ensembl"/>
        </authorList>
    </citation>
    <scope>IDENTIFICATION</scope>
</reference>
<evidence type="ECO:0000313" key="6">
    <source>
        <dbReference type="Ensembl" id="ENSCSRP00000021059.1"/>
    </source>
</evidence>
<dbReference type="Gene3D" id="3.80.10.10">
    <property type="entry name" value="Ribonuclease Inhibitor"/>
    <property type="match status" value="3"/>
</dbReference>
<organism evidence="6 7">
    <name type="scientific">Chelydra serpentina</name>
    <name type="common">Snapping turtle</name>
    <name type="synonym">Testudo serpentina</name>
    <dbReference type="NCBI Taxonomy" id="8475"/>
    <lineage>
        <taxon>Eukaryota</taxon>
        <taxon>Metazoa</taxon>
        <taxon>Chordata</taxon>
        <taxon>Craniata</taxon>
        <taxon>Vertebrata</taxon>
        <taxon>Euteleostomi</taxon>
        <taxon>Archelosauria</taxon>
        <taxon>Testudinata</taxon>
        <taxon>Testudines</taxon>
        <taxon>Cryptodira</taxon>
        <taxon>Durocryptodira</taxon>
        <taxon>Americhelydia</taxon>
        <taxon>Chelydroidea</taxon>
        <taxon>Chelydridae</taxon>
        <taxon>Chelydra</taxon>
    </lineage>
</organism>
<dbReference type="GO" id="GO:0046872">
    <property type="term" value="F:metal ion binding"/>
    <property type="evidence" value="ECO:0007669"/>
    <property type="project" value="UniProtKB-KW"/>
</dbReference>
<evidence type="ECO:0000259" key="5">
    <source>
        <dbReference type="PROSITE" id="PS51746"/>
    </source>
</evidence>
<dbReference type="GO" id="GO:0005737">
    <property type="term" value="C:cytoplasm"/>
    <property type="evidence" value="ECO:0007669"/>
    <property type="project" value="TreeGrafter"/>
</dbReference>
<dbReference type="Gene3D" id="3.60.40.10">
    <property type="entry name" value="PPM-type phosphatase domain"/>
    <property type="match status" value="1"/>
</dbReference>
<feature type="region of interest" description="Disordered" evidence="4">
    <location>
        <begin position="211"/>
        <end position="307"/>
    </location>
</feature>
<feature type="region of interest" description="Disordered" evidence="4">
    <location>
        <begin position="1492"/>
        <end position="1527"/>
    </location>
</feature>
<dbReference type="SMART" id="SM00364">
    <property type="entry name" value="LRR_BAC"/>
    <property type="match status" value="8"/>
</dbReference>
<dbReference type="PANTHER" id="PTHR48051:SF43">
    <property type="entry name" value="PH DOMAIN AND LEUCINE RICH REPEAT PROTEIN PHOSPHATASE 1"/>
    <property type="match status" value="1"/>
</dbReference>
<dbReference type="InterPro" id="IPR001932">
    <property type="entry name" value="PPM-type_phosphatase-like_dom"/>
</dbReference>
<dbReference type="InterPro" id="IPR055071">
    <property type="entry name" value="RA_PHLPP-like"/>
</dbReference>
<feature type="region of interest" description="Disordered" evidence="4">
    <location>
        <begin position="1307"/>
        <end position="1326"/>
    </location>
</feature>
<feature type="region of interest" description="Disordered" evidence="4">
    <location>
        <begin position="1429"/>
        <end position="1455"/>
    </location>
</feature>
<evidence type="ECO:0000256" key="2">
    <source>
        <dbReference type="ARBA" id="ARBA00022723"/>
    </source>
</evidence>
<accession>A0A8C3T059</accession>
<dbReference type="CDD" id="cd00143">
    <property type="entry name" value="PP2Cc"/>
    <property type="match status" value="1"/>
</dbReference>
<feature type="domain" description="PPM-type phosphatase" evidence="5">
    <location>
        <begin position="1004"/>
        <end position="1251"/>
    </location>
</feature>
<dbReference type="InterPro" id="IPR036457">
    <property type="entry name" value="PPM-type-like_dom_sf"/>
</dbReference>
<dbReference type="PANTHER" id="PTHR48051">
    <property type="match status" value="1"/>
</dbReference>
<dbReference type="InterPro" id="IPR050216">
    <property type="entry name" value="LRR_domain-containing"/>
</dbReference>